<organism evidence="1 2">
    <name type="scientific">Ancylostoma ceylanicum</name>
    <dbReference type="NCBI Taxonomy" id="53326"/>
    <lineage>
        <taxon>Eukaryota</taxon>
        <taxon>Metazoa</taxon>
        <taxon>Ecdysozoa</taxon>
        <taxon>Nematoda</taxon>
        <taxon>Chromadorea</taxon>
        <taxon>Rhabditida</taxon>
        <taxon>Rhabditina</taxon>
        <taxon>Rhabditomorpha</taxon>
        <taxon>Strongyloidea</taxon>
        <taxon>Ancylostomatidae</taxon>
        <taxon>Ancylostomatinae</taxon>
        <taxon>Ancylostoma</taxon>
    </lineage>
</organism>
<reference evidence="2" key="1">
    <citation type="journal article" date="2015" name="Nat. Genet.">
        <title>The genome and transcriptome of the zoonotic hookworm Ancylostoma ceylanicum identify infection-specific gene families.</title>
        <authorList>
            <person name="Schwarz E.M."/>
            <person name="Hu Y."/>
            <person name="Antoshechkin I."/>
            <person name="Miller M.M."/>
            <person name="Sternberg P.W."/>
            <person name="Aroian R.V."/>
        </authorList>
    </citation>
    <scope>NUCLEOTIDE SEQUENCE</scope>
    <source>
        <strain evidence="2">HY135</strain>
    </source>
</reference>
<protein>
    <submittedName>
        <fullName evidence="1">Uncharacterized protein</fullName>
    </submittedName>
</protein>
<keyword evidence="2" id="KW-1185">Reference proteome</keyword>
<evidence type="ECO:0000313" key="1">
    <source>
        <dbReference type="EMBL" id="EYC19504.1"/>
    </source>
</evidence>
<dbReference type="AlphaFoldDB" id="A0A016UVQ5"/>
<sequence length="82" mass="9124">MRVDGGDLSMTSTRTPRNRVARAGTIVVSRRSAISGRFSSQFGDLFTLFHVSLQELAQWQQTTSFPARAAWLRRVLVGAVNE</sequence>
<accession>A0A016UVQ5</accession>
<name>A0A016UVQ5_9BILA</name>
<proteinExistence type="predicted"/>
<evidence type="ECO:0000313" key="2">
    <source>
        <dbReference type="Proteomes" id="UP000024635"/>
    </source>
</evidence>
<comment type="caution">
    <text evidence="1">The sequence shown here is derived from an EMBL/GenBank/DDBJ whole genome shotgun (WGS) entry which is preliminary data.</text>
</comment>
<gene>
    <name evidence="1" type="primary">Acey_s0024.g900</name>
    <name evidence="1" type="ORF">Y032_0024g900</name>
</gene>
<dbReference type="Proteomes" id="UP000024635">
    <property type="component" value="Unassembled WGS sequence"/>
</dbReference>
<dbReference type="EMBL" id="JARK01001360">
    <property type="protein sequence ID" value="EYC19504.1"/>
    <property type="molecule type" value="Genomic_DNA"/>
</dbReference>